<proteinExistence type="predicted"/>
<reference evidence="2 3" key="1">
    <citation type="submission" date="2020-07" db="EMBL/GenBank/DDBJ databases">
        <title>Pseudogemmobacter sp. nov., isolated from poultry manure in Taiwan.</title>
        <authorList>
            <person name="Lin S.-Y."/>
            <person name="Tang Y.-S."/>
            <person name="Young C.-C."/>
        </authorList>
    </citation>
    <scope>NUCLEOTIDE SEQUENCE [LARGE SCALE GENOMIC DNA]</scope>
    <source>
        <strain evidence="2 3">CC-YST710</strain>
    </source>
</reference>
<dbReference type="RefSeq" id="WP_226937768.1">
    <property type="nucleotide sequence ID" value="NZ_JACDXX010000045.1"/>
</dbReference>
<keyword evidence="3" id="KW-1185">Reference proteome</keyword>
<dbReference type="Proteomes" id="UP001198571">
    <property type="component" value="Unassembled WGS sequence"/>
</dbReference>
<feature type="region of interest" description="Disordered" evidence="1">
    <location>
        <begin position="421"/>
        <end position="475"/>
    </location>
</feature>
<gene>
    <name evidence="2" type="ORF">H0485_20470</name>
</gene>
<protein>
    <submittedName>
        <fullName evidence="2">Uncharacterized protein</fullName>
    </submittedName>
</protein>
<name>A0ABS8CSF9_9RHOB</name>
<accession>A0ABS8CSF9</accession>
<evidence type="ECO:0000313" key="3">
    <source>
        <dbReference type="Proteomes" id="UP001198571"/>
    </source>
</evidence>
<dbReference type="EMBL" id="JACDXX010000045">
    <property type="protein sequence ID" value="MCB5412346.1"/>
    <property type="molecule type" value="Genomic_DNA"/>
</dbReference>
<comment type="caution">
    <text evidence="2">The sequence shown here is derived from an EMBL/GenBank/DDBJ whole genome shotgun (WGS) entry which is preliminary data.</text>
</comment>
<evidence type="ECO:0000313" key="2">
    <source>
        <dbReference type="EMBL" id="MCB5412346.1"/>
    </source>
</evidence>
<evidence type="ECO:0000256" key="1">
    <source>
        <dbReference type="SAM" id="MobiDB-lite"/>
    </source>
</evidence>
<sequence length="738" mass="77681">MSSSKVVGRLRAVLGLDKRNFQQGLRDGENDLKRFSSVAQAVGGRLKMALGLSVAGFGLQQLASQAMAAVRSVAELGDEAKRSGMSLRAFQEWKYVAEQNRIGIDAVVDGFKELNLRADEFIETGGGSASDAFKRLGFSAQDLKKKLKDPSALMLEIIGRMEDLNKAAQIRIADELLGGAGGEQFVQLLQQGEAGIRKSIDAAHEFGAVLTEEMVQKADELDRKWKVIAGTLGAGFEKAALHTADFILWLSGLEKSLDSLLGDEGRARTILGNDVYEELKKNQQAVDQNAESIEGLDLAVQDLQWSAHEMAVGLAKAAQEAAVLGNTELEARLMALANEMNKLQDEFNAGNITAEQLATGLLDVADEADNTFKALSQADQVSMDWAIEEVGRLGGALRVAAGMAQSLVGWMAKVSGVGVPATDAPSADEGPVLSELAPTDGRGARPPQLPTVDSYGNWQEANQPKGGKGGGGKSRDEYAAAIESSRQQVAMLTVETAALLAAASAGDKYGGSVDYAKKKAELLMAAQKQGLTITPALTAEIDAQARAYATAGLAAEEAADRLREIDEAMERGEDSARDFFGALLDGSDAAKNAIISLLAEMAKAQFASGALGLLGSFGGGGFLKTFGTLLGGGIPVGANSTGTLNWRGGLSRVNELGGEILDLPKGTRVIPADVSKRMADQSGAQAVDVHVTVGMDESGNLQVRNIARQEASSVAGELNRALPSRIAEINARNPRMRG</sequence>
<organism evidence="2 3">
    <name type="scientific">Pseudogemmobacter faecipullorum</name>
    <dbReference type="NCBI Taxonomy" id="2755041"/>
    <lineage>
        <taxon>Bacteria</taxon>
        <taxon>Pseudomonadati</taxon>
        <taxon>Pseudomonadota</taxon>
        <taxon>Alphaproteobacteria</taxon>
        <taxon>Rhodobacterales</taxon>
        <taxon>Paracoccaceae</taxon>
        <taxon>Pseudogemmobacter</taxon>
    </lineage>
</organism>